<evidence type="ECO:0000313" key="5">
    <source>
        <dbReference type="EMBL" id="BES88888.1"/>
    </source>
</evidence>
<reference evidence="5 6" key="1">
    <citation type="submission" date="2023-09" db="EMBL/GenBank/DDBJ databases">
        <title>Nesidiocoris tenuis whole genome shotgun sequence.</title>
        <authorList>
            <person name="Shibata T."/>
            <person name="Shimoda M."/>
            <person name="Kobayashi T."/>
            <person name="Uehara T."/>
        </authorList>
    </citation>
    <scope>NUCLEOTIDE SEQUENCE [LARGE SCALE GENOMIC DNA]</scope>
    <source>
        <strain evidence="5 6">Japan</strain>
    </source>
</reference>
<dbReference type="PROSITE" id="PS50850">
    <property type="entry name" value="MFS"/>
    <property type="match status" value="1"/>
</dbReference>
<feature type="transmembrane region" description="Helical" evidence="3">
    <location>
        <begin position="503"/>
        <end position="525"/>
    </location>
</feature>
<dbReference type="EMBL" id="AP028909">
    <property type="protein sequence ID" value="BES88888.1"/>
    <property type="molecule type" value="Genomic_DNA"/>
</dbReference>
<dbReference type="SUPFAM" id="SSF103473">
    <property type="entry name" value="MFS general substrate transporter"/>
    <property type="match status" value="1"/>
</dbReference>
<feature type="transmembrane region" description="Helical" evidence="3">
    <location>
        <begin position="176"/>
        <end position="195"/>
    </location>
</feature>
<dbReference type="Pfam" id="PF07690">
    <property type="entry name" value="MFS_1"/>
    <property type="match status" value="2"/>
</dbReference>
<feature type="domain" description="Major facilitator superfamily (MFS) profile" evidence="4">
    <location>
        <begin position="405"/>
        <end position="607"/>
    </location>
</feature>
<protein>
    <submittedName>
        <fullName evidence="5">Monocarboxylate transporter</fullName>
    </submittedName>
</protein>
<proteinExistence type="predicted"/>
<feature type="transmembrane region" description="Helical" evidence="3">
    <location>
        <begin position="87"/>
        <end position="106"/>
    </location>
</feature>
<feature type="transmembrane region" description="Helical" evidence="3">
    <location>
        <begin position="145"/>
        <end position="164"/>
    </location>
</feature>
<dbReference type="Proteomes" id="UP001307889">
    <property type="component" value="Chromosome 1"/>
</dbReference>
<feature type="transmembrane region" description="Helical" evidence="3">
    <location>
        <begin position="560"/>
        <end position="581"/>
    </location>
</feature>
<accession>A0ABN7A993</accession>
<feature type="region of interest" description="Disordered" evidence="2">
    <location>
        <begin position="228"/>
        <end position="289"/>
    </location>
</feature>
<evidence type="ECO:0000259" key="4">
    <source>
        <dbReference type="PROSITE" id="PS50850"/>
    </source>
</evidence>
<feature type="transmembrane region" description="Helical" evidence="3">
    <location>
        <begin position="112"/>
        <end position="133"/>
    </location>
</feature>
<dbReference type="PANTHER" id="PTHR11360:SF284">
    <property type="entry name" value="EG:103B4.3 PROTEIN-RELATED"/>
    <property type="match status" value="1"/>
</dbReference>
<dbReference type="Gene3D" id="1.20.1250.20">
    <property type="entry name" value="MFS general substrate transporter like domains"/>
    <property type="match status" value="2"/>
</dbReference>
<evidence type="ECO:0000313" key="6">
    <source>
        <dbReference type="Proteomes" id="UP001307889"/>
    </source>
</evidence>
<feature type="region of interest" description="Disordered" evidence="2">
    <location>
        <begin position="338"/>
        <end position="372"/>
    </location>
</feature>
<comment type="subcellular location">
    <subcellularLocation>
        <location evidence="1">Membrane</location>
        <topology evidence="1">Multi-pass membrane protein</topology>
    </subcellularLocation>
</comment>
<organism evidence="5 6">
    <name type="scientific">Nesidiocoris tenuis</name>
    <dbReference type="NCBI Taxonomy" id="355587"/>
    <lineage>
        <taxon>Eukaryota</taxon>
        <taxon>Metazoa</taxon>
        <taxon>Ecdysozoa</taxon>
        <taxon>Arthropoda</taxon>
        <taxon>Hexapoda</taxon>
        <taxon>Insecta</taxon>
        <taxon>Pterygota</taxon>
        <taxon>Neoptera</taxon>
        <taxon>Paraneoptera</taxon>
        <taxon>Hemiptera</taxon>
        <taxon>Heteroptera</taxon>
        <taxon>Panheteroptera</taxon>
        <taxon>Cimicomorpha</taxon>
        <taxon>Miridae</taxon>
        <taxon>Dicyphina</taxon>
        <taxon>Nesidiocoris</taxon>
    </lineage>
</organism>
<keyword evidence="3" id="KW-0812">Transmembrane</keyword>
<feature type="compositionally biased region" description="Polar residues" evidence="2">
    <location>
        <begin position="246"/>
        <end position="267"/>
    </location>
</feature>
<feature type="transmembrane region" description="Helical" evidence="3">
    <location>
        <begin position="532"/>
        <end position="554"/>
    </location>
</feature>
<keyword evidence="3" id="KW-1133">Transmembrane helix</keyword>
<dbReference type="InterPro" id="IPR011701">
    <property type="entry name" value="MFS"/>
</dbReference>
<feature type="transmembrane region" description="Helical" evidence="3">
    <location>
        <begin position="405"/>
        <end position="428"/>
    </location>
</feature>
<evidence type="ECO:0000256" key="1">
    <source>
        <dbReference type="ARBA" id="ARBA00004141"/>
    </source>
</evidence>
<dbReference type="InterPro" id="IPR036259">
    <property type="entry name" value="MFS_trans_sf"/>
</dbReference>
<sequence length="607" mass="65059">MTGPVVTGSLARPPDGGWGWVVVFASFMVHVLADGLTYSWGIFQKALVDHFECGEGPVSWIISILVGVTLCSGPLTSALVNRYNCRTVTIAGALLASGSLALSTIAPNLATLYVTVGLLTGLGLGLMYLPAIVSVTCYFEKYRSVATGIAVCGSGFGMFLMSALLDFLIEYLKWRWSFLICGGLMLTCVGFGALFRPLDTSVVDEELETGAFIGRSTSNQETELKQLDSAAKDSQPNGQPPHINLNGKTPVSPTSNGTTSEGDSPQNGPKRPHSIHGAQGIMDNMVPSPTVSDQARMALSQPQLLQNPEPSRKSTFGSGIMYRKDVLYGGSLANLHSRSSSHMDNRYHHHHRPSGHGSGDIHHRTRRKSSRIEDDRPRFCGIPCAQETADTLQEMLDFSLLRDPVFILYIVSNFLTSIGFNVPYVYIVSFASQRGVETKWASALLAVIGLANTFGKAALGYVADKPWVNRLYMYNISLTVCGLSCIACTQCTSFASFAVASAIFGLSCGAYVGLTAVVLVDLLGLDKLTNAFGLLLLFQGFASLIGPPITGGLYDYYNTFNVGFIFSGIMVSASGLMLFTIPTLQAHVERKAAAKGTGSPALLSDSR</sequence>
<keyword evidence="3" id="KW-0472">Membrane</keyword>
<dbReference type="InterPro" id="IPR020846">
    <property type="entry name" value="MFS_dom"/>
</dbReference>
<evidence type="ECO:0000256" key="2">
    <source>
        <dbReference type="SAM" id="MobiDB-lite"/>
    </source>
</evidence>
<name>A0ABN7A993_9HEMI</name>
<dbReference type="PANTHER" id="PTHR11360">
    <property type="entry name" value="MONOCARBOXYLATE TRANSPORTER"/>
    <property type="match status" value="1"/>
</dbReference>
<feature type="transmembrane region" description="Helical" evidence="3">
    <location>
        <begin position="60"/>
        <end position="80"/>
    </location>
</feature>
<keyword evidence="6" id="KW-1185">Reference proteome</keyword>
<feature type="transmembrane region" description="Helical" evidence="3">
    <location>
        <begin position="440"/>
        <end position="459"/>
    </location>
</feature>
<feature type="transmembrane region" description="Helical" evidence="3">
    <location>
        <begin position="471"/>
        <end position="497"/>
    </location>
</feature>
<dbReference type="InterPro" id="IPR050327">
    <property type="entry name" value="Proton-linked_MCT"/>
</dbReference>
<evidence type="ECO:0000256" key="3">
    <source>
        <dbReference type="SAM" id="Phobius"/>
    </source>
</evidence>
<feature type="transmembrane region" description="Helical" evidence="3">
    <location>
        <begin position="18"/>
        <end position="40"/>
    </location>
</feature>
<dbReference type="CDD" id="cd17352">
    <property type="entry name" value="MFS_MCT_SLC16"/>
    <property type="match status" value="1"/>
</dbReference>
<gene>
    <name evidence="5" type="ORF">NTJ_01695</name>
</gene>